<comment type="similarity">
    <text evidence="1 2">Belongs to the phD/YefM antitoxin family.</text>
</comment>
<dbReference type="RefSeq" id="WP_186891809.1">
    <property type="nucleotide sequence ID" value="NZ_JACOFU010000006.1"/>
</dbReference>
<dbReference type="Gene3D" id="3.40.1620.10">
    <property type="entry name" value="YefM-like domain"/>
    <property type="match status" value="1"/>
</dbReference>
<dbReference type="PANTHER" id="PTHR35377">
    <property type="entry name" value="ANTITOXIN VAPB49-RELATED-RELATED"/>
    <property type="match status" value="1"/>
</dbReference>
<reference evidence="3 4" key="1">
    <citation type="submission" date="2020-08" db="EMBL/GenBank/DDBJ databases">
        <title>Novel species isolated from subtropical streams in China.</title>
        <authorList>
            <person name="Lu H."/>
        </authorList>
    </citation>
    <scope>NUCLEOTIDE SEQUENCE [LARGE SCALE GENOMIC DNA]</scope>
    <source>
        <strain evidence="3 4">KCTC 52442</strain>
    </source>
</reference>
<dbReference type="SUPFAM" id="SSF143120">
    <property type="entry name" value="YefM-like"/>
    <property type="match status" value="1"/>
</dbReference>
<dbReference type="PANTHER" id="PTHR35377:SF4">
    <property type="entry name" value="PREVENT-HOST-DEATH FAMILY PROTEIN"/>
    <property type="match status" value="1"/>
</dbReference>
<dbReference type="InterPro" id="IPR051416">
    <property type="entry name" value="phD-YefM_TA_antitoxins"/>
</dbReference>
<sequence>MQVINIHDAKTQFSKLVEAVSQGDEIVIARAGKPAARLVPINAKKTVRQPGALKGKLQIADDFDAPLPSDIQSAFEGD</sequence>
<dbReference type="Pfam" id="PF02604">
    <property type="entry name" value="PhdYeFM_antitox"/>
    <property type="match status" value="1"/>
</dbReference>
<gene>
    <name evidence="3" type="ORF">H8K33_14720</name>
</gene>
<evidence type="ECO:0000256" key="1">
    <source>
        <dbReference type="ARBA" id="ARBA00009981"/>
    </source>
</evidence>
<dbReference type="EMBL" id="JACOFU010000006">
    <property type="protein sequence ID" value="MBC3832760.1"/>
    <property type="molecule type" value="Genomic_DNA"/>
</dbReference>
<comment type="function">
    <text evidence="2">Antitoxin component of a type II toxin-antitoxin (TA) system.</text>
</comment>
<organism evidence="3 4">
    <name type="scientific">Undibacterium amnicola</name>
    <dbReference type="NCBI Taxonomy" id="1834038"/>
    <lineage>
        <taxon>Bacteria</taxon>
        <taxon>Pseudomonadati</taxon>
        <taxon>Pseudomonadota</taxon>
        <taxon>Betaproteobacteria</taxon>
        <taxon>Burkholderiales</taxon>
        <taxon>Oxalobacteraceae</taxon>
        <taxon>Undibacterium</taxon>
    </lineage>
</organism>
<keyword evidence="4" id="KW-1185">Reference proteome</keyword>
<name>A0ABR6XTD7_9BURK</name>
<evidence type="ECO:0000313" key="4">
    <source>
        <dbReference type="Proteomes" id="UP000643610"/>
    </source>
</evidence>
<evidence type="ECO:0000313" key="3">
    <source>
        <dbReference type="EMBL" id="MBC3832760.1"/>
    </source>
</evidence>
<dbReference type="NCBIfam" id="TIGR01552">
    <property type="entry name" value="phd_fam"/>
    <property type="match status" value="1"/>
</dbReference>
<dbReference type="InterPro" id="IPR036165">
    <property type="entry name" value="YefM-like_sf"/>
</dbReference>
<protein>
    <recommendedName>
        <fullName evidence="2">Antitoxin</fullName>
    </recommendedName>
</protein>
<comment type="caution">
    <text evidence="3">The sequence shown here is derived from an EMBL/GenBank/DDBJ whole genome shotgun (WGS) entry which is preliminary data.</text>
</comment>
<accession>A0ABR6XTD7</accession>
<evidence type="ECO:0000256" key="2">
    <source>
        <dbReference type="RuleBase" id="RU362080"/>
    </source>
</evidence>
<proteinExistence type="inferred from homology"/>
<dbReference type="InterPro" id="IPR006442">
    <property type="entry name" value="Antitoxin_Phd/YefM"/>
</dbReference>
<dbReference type="Proteomes" id="UP000643610">
    <property type="component" value="Unassembled WGS sequence"/>
</dbReference>